<dbReference type="EMBL" id="CP000383">
    <property type="protein sequence ID" value="ABG59598.1"/>
    <property type="molecule type" value="Genomic_DNA"/>
</dbReference>
<keyword evidence="2" id="KW-1185">Reference proteome</keyword>
<dbReference type="Pfam" id="PF01963">
    <property type="entry name" value="TraB_PrgY_gumN"/>
    <property type="match status" value="1"/>
</dbReference>
<name>A0A6N4ST32_CYTH3</name>
<sequence>MIIKTSFLIVIHAQYAKKVVGKKISIYFTIHSGIKIFVKMKTCARISCFLILAVCSFFDAAAQGNFLLWEITGNGLADTSYLFGTIHIRDKRVFNLGDSTYYAITHTKALYGELNLQDKSEMKQHAPELLMPSGTSLQAMLSAQDYKLVKKYCKKHIGVYALLINKIKPIYISAVVSEDLLKKEEKKPLDLYLQDYAARQGNEIGGIETFQEQLSVIDLLPLQEQADMLVEQIKNIDQEKILMEQMLQFYLNESLDSLEILVQEDTLSQEFNEAILDARNKVMLTRMETQMNREPTFFAVGAAHLAGEKGLVILLRKAGYTVRPVKRK</sequence>
<protein>
    <recommendedName>
        <fullName evidence="3">TraB/GumN family protein</fullName>
    </recommendedName>
</protein>
<accession>A0A6N4ST32</accession>
<organism evidence="1 2">
    <name type="scientific">Cytophaga hutchinsonii (strain ATCC 33406 / DSM 1761 / CIP 103989 / NBRC 15051 / NCIMB 9469 / D465)</name>
    <dbReference type="NCBI Taxonomy" id="269798"/>
    <lineage>
        <taxon>Bacteria</taxon>
        <taxon>Pseudomonadati</taxon>
        <taxon>Bacteroidota</taxon>
        <taxon>Cytophagia</taxon>
        <taxon>Cytophagales</taxon>
        <taxon>Cytophagaceae</taxon>
        <taxon>Cytophaga</taxon>
    </lineage>
</organism>
<evidence type="ECO:0000313" key="2">
    <source>
        <dbReference type="Proteomes" id="UP000001822"/>
    </source>
</evidence>
<dbReference type="InterPro" id="IPR047111">
    <property type="entry name" value="YbaP-like"/>
</dbReference>
<evidence type="ECO:0008006" key="3">
    <source>
        <dbReference type="Google" id="ProtNLM"/>
    </source>
</evidence>
<dbReference type="PANTHER" id="PTHR40590">
    <property type="entry name" value="CYTOPLASMIC PROTEIN-RELATED"/>
    <property type="match status" value="1"/>
</dbReference>
<dbReference type="Proteomes" id="UP000001822">
    <property type="component" value="Chromosome"/>
</dbReference>
<dbReference type="CDD" id="cd14789">
    <property type="entry name" value="Tiki"/>
    <property type="match status" value="1"/>
</dbReference>
<dbReference type="InterPro" id="IPR002816">
    <property type="entry name" value="TraB/PrgY/GumN_fam"/>
</dbReference>
<dbReference type="PANTHER" id="PTHR40590:SF1">
    <property type="entry name" value="CYTOPLASMIC PROTEIN"/>
    <property type="match status" value="1"/>
</dbReference>
<gene>
    <name evidence="1" type="ordered locus">CHU_2340</name>
</gene>
<reference evidence="1 2" key="1">
    <citation type="journal article" date="2007" name="Appl. Environ. Microbiol.">
        <title>Genome sequence of the cellulolytic gliding bacterium Cytophaga hutchinsonii.</title>
        <authorList>
            <person name="Xie G."/>
            <person name="Bruce D.C."/>
            <person name="Challacombe J.F."/>
            <person name="Chertkov O."/>
            <person name="Detter J.C."/>
            <person name="Gilna P."/>
            <person name="Han C.S."/>
            <person name="Lucas S."/>
            <person name="Misra M."/>
            <person name="Myers G.L."/>
            <person name="Richardson P."/>
            <person name="Tapia R."/>
            <person name="Thayer N."/>
            <person name="Thompson L.S."/>
            <person name="Brettin T.S."/>
            <person name="Henrissat B."/>
            <person name="Wilson D.B."/>
            <person name="McBride M.J."/>
        </authorList>
    </citation>
    <scope>NUCLEOTIDE SEQUENCE [LARGE SCALE GENOMIC DNA]</scope>
    <source>
        <strain evidence="2">ATCC 33406 / DSM 1761 / CIP 103989 / NBRC 15051 / NCIMB 9469 / D465</strain>
    </source>
</reference>
<proteinExistence type="predicted"/>
<dbReference type="KEGG" id="chu:CHU_2340"/>
<evidence type="ECO:0000313" key="1">
    <source>
        <dbReference type="EMBL" id="ABG59598.1"/>
    </source>
</evidence>
<dbReference type="AlphaFoldDB" id="A0A6N4ST32"/>